<organism evidence="1 2">
    <name type="scientific">Microbacterium testaceum (strain StLB037)</name>
    <dbReference type="NCBI Taxonomy" id="979556"/>
    <lineage>
        <taxon>Bacteria</taxon>
        <taxon>Bacillati</taxon>
        <taxon>Actinomycetota</taxon>
        <taxon>Actinomycetes</taxon>
        <taxon>Micrococcales</taxon>
        <taxon>Microbacteriaceae</taxon>
        <taxon>Microbacterium</taxon>
    </lineage>
</organism>
<dbReference type="AlphaFoldDB" id="A0A1H0PKI1"/>
<accession>A0A1H0PKI1</accession>
<evidence type="ECO:0000313" key="1">
    <source>
        <dbReference type="EMBL" id="SDP05612.1"/>
    </source>
</evidence>
<name>A0A1H0PKI1_MICTS</name>
<dbReference type="Proteomes" id="UP000186456">
    <property type="component" value="Unassembled WGS sequence"/>
</dbReference>
<reference evidence="1 2" key="1">
    <citation type="submission" date="2016-10" db="EMBL/GenBank/DDBJ databases">
        <authorList>
            <person name="de Groot N.N."/>
        </authorList>
    </citation>
    <scope>NUCLEOTIDE SEQUENCE [LARGE SCALE GENOMIC DNA]</scope>
    <source>
        <strain evidence="1 2">StLB037</strain>
    </source>
</reference>
<evidence type="ECO:0000313" key="2">
    <source>
        <dbReference type="Proteomes" id="UP000186456"/>
    </source>
</evidence>
<proteinExistence type="predicted"/>
<protein>
    <submittedName>
        <fullName evidence="1">Uncharacterized protein</fullName>
    </submittedName>
</protein>
<gene>
    <name evidence="1" type="ORF">SAMN04487788_1850</name>
</gene>
<dbReference type="EMBL" id="FNJN01000004">
    <property type="protein sequence ID" value="SDP05612.1"/>
    <property type="molecule type" value="Genomic_DNA"/>
</dbReference>
<sequence length="55" mass="5896">MASMSDSSAPDAGLIDRLRLIEEQPLDTRADAYAAVHEELARRLESAPIDPTAAS</sequence>